<dbReference type="GO" id="GO:0003941">
    <property type="term" value="F:L-serine ammonia-lyase activity"/>
    <property type="evidence" value="ECO:0007669"/>
    <property type="project" value="TreeGrafter"/>
</dbReference>
<keyword evidence="9" id="KW-1185">Reference proteome</keyword>
<dbReference type="InterPro" id="IPR008712">
    <property type="entry name" value="NinF"/>
</dbReference>
<evidence type="ECO:0000313" key="9">
    <source>
        <dbReference type="Proteomes" id="UP000032360"/>
    </source>
</evidence>
<dbReference type="InterPro" id="IPR001926">
    <property type="entry name" value="TrpB-like_PALP"/>
</dbReference>
<dbReference type="InterPro" id="IPR036052">
    <property type="entry name" value="TrpB-like_PALP_sf"/>
</dbReference>
<dbReference type="GO" id="GO:0004794">
    <property type="term" value="F:threonine deaminase activity"/>
    <property type="evidence" value="ECO:0007669"/>
    <property type="project" value="TreeGrafter"/>
</dbReference>
<comment type="caution">
    <text evidence="8">The sequence shown here is derived from an EMBL/GenBank/DDBJ whole genome shotgun (WGS) entry which is preliminary data.</text>
</comment>
<keyword evidence="4 8" id="KW-0456">Lyase</keyword>
<dbReference type="Pfam" id="PF00291">
    <property type="entry name" value="PALP"/>
    <property type="match status" value="1"/>
</dbReference>
<evidence type="ECO:0000259" key="7">
    <source>
        <dbReference type="Pfam" id="PF00291"/>
    </source>
</evidence>
<dbReference type="EC" id="4.2.3.1" evidence="5"/>
<dbReference type="GO" id="GO:0009097">
    <property type="term" value="P:isoleucine biosynthetic process"/>
    <property type="evidence" value="ECO:0007669"/>
    <property type="project" value="TreeGrafter"/>
</dbReference>
<dbReference type="InterPro" id="IPR004450">
    <property type="entry name" value="Thr_synthase-like"/>
</dbReference>
<proteinExistence type="inferred from homology"/>
<comment type="cofactor">
    <cofactor evidence="1 6">
        <name>pyridoxal 5'-phosphate</name>
        <dbReference type="ChEBI" id="CHEBI:597326"/>
    </cofactor>
</comment>
<dbReference type="GO" id="GO:0006565">
    <property type="term" value="P:L-serine catabolic process"/>
    <property type="evidence" value="ECO:0007669"/>
    <property type="project" value="TreeGrafter"/>
</dbReference>
<dbReference type="GO" id="GO:0009088">
    <property type="term" value="P:threonine biosynthetic process"/>
    <property type="evidence" value="ECO:0007669"/>
    <property type="project" value="UniProtKB-UniRule"/>
</dbReference>
<dbReference type="STRING" id="1280514.AXFE_10830"/>
<dbReference type="AlphaFoldDB" id="A0A0D8HLL9"/>
<dbReference type="PANTHER" id="PTHR48078:SF6">
    <property type="entry name" value="L-THREONINE DEHYDRATASE CATABOLIC TDCB"/>
    <property type="match status" value="1"/>
</dbReference>
<evidence type="ECO:0000313" key="8">
    <source>
        <dbReference type="EMBL" id="KJF17986.1"/>
    </source>
</evidence>
<protein>
    <recommendedName>
        <fullName evidence="5">Threonine synthase</fullName>
        <ecNumber evidence="5">4.2.3.1</ecNumber>
    </recommendedName>
</protein>
<evidence type="ECO:0000256" key="2">
    <source>
        <dbReference type="ARBA" id="ARBA00005517"/>
    </source>
</evidence>
<dbReference type="SUPFAM" id="SSF53686">
    <property type="entry name" value="Tryptophan synthase beta subunit-like PLP-dependent enzymes"/>
    <property type="match status" value="1"/>
</dbReference>
<reference evidence="8 9" key="1">
    <citation type="submission" date="2015-01" db="EMBL/GenBank/DDBJ databases">
        <title>Draft genome of the acidophilic iron oxidizer Acidithrix ferrooxidans strain Py-F3.</title>
        <authorList>
            <person name="Poehlein A."/>
            <person name="Eisen S."/>
            <person name="Schloemann M."/>
            <person name="Johnson B.D."/>
            <person name="Daniel R."/>
            <person name="Muehling M."/>
        </authorList>
    </citation>
    <scope>NUCLEOTIDE SEQUENCE [LARGE SCALE GENOMIC DNA]</scope>
    <source>
        <strain evidence="8 9">Py-F3</strain>
    </source>
</reference>
<dbReference type="Pfam" id="PF05810">
    <property type="entry name" value="NinF"/>
    <property type="match status" value="1"/>
</dbReference>
<dbReference type="Gene3D" id="3.40.50.1100">
    <property type="match status" value="2"/>
</dbReference>
<evidence type="ECO:0000256" key="5">
    <source>
        <dbReference type="NCBIfam" id="TIGR00260"/>
    </source>
</evidence>
<feature type="modified residue" description="N6-(pyridoxal phosphate)lysine" evidence="6">
    <location>
        <position position="109"/>
    </location>
</feature>
<dbReference type="GO" id="GO:0006567">
    <property type="term" value="P:L-threonine catabolic process"/>
    <property type="evidence" value="ECO:0007669"/>
    <property type="project" value="TreeGrafter"/>
</dbReference>
<sequence length="415" mass="44366">MSYVKSLTCKECGQNYEAKAYHVCEFCFGPLEVSYDYDAISRSISRESIASGPLSIWRYRDLLPVEGSDYVSLGAGFTPLVRAERLGRALGLDDLWIKNDTLNPTGSFKDRVVSVALTRARELGLKVAACASTGNLANSVAAHAAWANMDSYVFVPANLERAKIITTAIYGGNLIAIDGNYDDVNRLCAEIASEVPDWAFVNVNVRTYYSEGSKTLAFEVAEQLGWQSPDHVVVPVASGSQLTKIHKGFNELYRVGLLDKEPKVRISGAQAAGCSPVASAFDQGVDVIRPVKPDTIAKSLAIGNPADGYYALDIVRKTGGAFGSVSDDEILDGIRLLARTEGIFAETAGGVTIATLAKLVKAGVVQKGEKTVAYVTGNGLKTVEALAPTTGPTITVGPSLDGFFDFLNSQRRSSK</sequence>
<dbReference type="NCBIfam" id="NF006050">
    <property type="entry name" value="PRK08197.1"/>
    <property type="match status" value="1"/>
</dbReference>
<dbReference type="Proteomes" id="UP000032360">
    <property type="component" value="Unassembled WGS sequence"/>
</dbReference>
<organism evidence="8 9">
    <name type="scientific">Acidithrix ferrooxidans</name>
    <dbReference type="NCBI Taxonomy" id="1280514"/>
    <lineage>
        <taxon>Bacteria</taxon>
        <taxon>Bacillati</taxon>
        <taxon>Actinomycetota</taxon>
        <taxon>Acidimicrobiia</taxon>
        <taxon>Acidimicrobiales</taxon>
        <taxon>Acidimicrobiaceae</taxon>
        <taxon>Acidithrix</taxon>
    </lineage>
</organism>
<dbReference type="CDD" id="cd01563">
    <property type="entry name" value="Thr-synth_1"/>
    <property type="match status" value="1"/>
</dbReference>
<keyword evidence="3 6" id="KW-0663">Pyridoxal phosphate</keyword>
<evidence type="ECO:0000256" key="1">
    <source>
        <dbReference type="ARBA" id="ARBA00001933"/>
    </source>
</evidence>
<dbReference type="GO" id="GO:0004795">
    <property type="term" value="F:threonine synthase activity"/>
    <property type="evidence" value="ECO:0007669"/>
    <property type="project" value="UniProtKB-UniRule"/>
</dbReference>
<dbReference type="RefSeq" id="WP_052604859.1">
    <property type="nucleotide sequence ID" value="NZ_JXYS01000026.1"/>
</dbReference>
<name>A0A0D8HLL9_9ACTN</name>
<dbReference type="PANTHER" id="PTHR48078">
    <property type="entry name" value="THREONINE DEHYDRATASE, MITOCHONDRIAL-RELATED"/>
    <property type="match status" value="1"/>
</dbReference>
<dbReference type="PATRIC" id="fig|1280514.3.peg.1425"/>
<dbReference type="OrthoDB" id="9778118at2"/>
<gene>
    <name evidence="8" type="primary">thrC1</name>
    <name evidence="8" type="ORF">AXFE_10830</name>
</gene>
<dbReference type="EMBL" id="JXYS01000026">
    <property type="protein sequence ID" value="KJF17986.1"/>
    <property type="molecule type" value="Genomic_DNA"/>
</dbReference>
<evidence type="ECO:0000256" key="3">
    <source>
        <dbReference type="ARBA" id="ARBA00022898"/>
    </source>
</evidence>
<accession>A0A0D8HLL9</accession>
<dbReference type="NCBIfam" id="TIGR00260">
    <property type="entry name" value="thrC"/>
    <property type="match status" value="1"/>
</dbReference>
<evidence type="ECO:0000256" key="6">
    <source>
        <dbReference type="PIRSR" id="PIRSR604450-51"/>
    </source>
</evidence>
<evidence type="ECO:0000256" key="4">
    <source>
        <dbReference type="ARBA" id="ARBA00023239"/>
    </source>
</evidence>
<comment type="similarity">
    <text evidence="2">Belongs to the threonine synthase family.</text>
</comment>
<feature type="domain" description="Tryptophan synthase beta chain-like PALP" evidence="7">
    <location>
        <begin position="71"/>
        <end position="377"/>
    </location>
</feature>
<dbReference type="InterPro" id="IPR050147">
    <property type="entry name" value="Ser/Thr_Dehydratase"/>
</dbReference>